<dbReference type="InterPro" id="IPR014958">
    <property type="entry name" value="DGC"/>
</dbReference>
<dbReference type="RefSeq" id="WP_143311800.1">
    <property type="nucleotide sequence ID" value="NZ_FZMP01000202.1"/>
</dbReference>
<gene>
    <name evidence="1" type="ORF">MNV_550023</name>
</gene>
<accession>A0A284VRW5</accession>
<dbReference type="EMBL" id="FZMP01000202">
    <property type="protein sequence ID" value="SNQ61933.1"/>
    <property type="molecule type" value="Genomic_DNA"/>
</dbReference>
<dbReference type="Proteomes" id="UP000218615">
    <property type="component" value="Unassembled WGS sequence"/>
</dbReference>
<dbReference type="Pfam" id="PF08859">
    <property type="entry name" value="DGC"/>
    <property type="match status" value="1"/>
</dbReference>
<evidence type="ECO:0008006" key="3">
    <source>
        <dbReference type="Google" id="ProtNLM"/>
    </source>
</evidence>
<dbReference type="AlphaFoldDB" id="A0A284VRW5"/>
<reference evidence="2" key="1">
    <citation type="submission" date="2017-06" db="EMBL/GenBank/DDBJ databases">
        <authorList>
            <person name="Cremers G."/>
        </authorList>
    </citation>
    <scope>NUCLEOTIDE SEQUENCE [LARGE SCALE GENOMIC DNA]</scope>
</reference>
<name>A0A284VRW5_9EURY</name>
<organism evidence="1 2">
    <name type="scientific">Candidatus Methanoperedens nitratireducens</name>
    <dbReference type="NCBI Taxonomy" id="1392998"/>
    <lineage>
        <taxon>Archaea</taxon>
        <taxon>Methanobacteriati</taxon>
        <taxon>Methanobacteriota</taxon>
        <taxon>Stenosarchaea group</taxon>
        <taxon>Methanomicrobia</taxon>
        <taxon>Methanosarcinales</taxon>
        <taxon>ANME-2 cluster</taxon>
        <taxon>Candidatus Methanoperedentaceae</taxon>
        <taxon>Candidatus Methanoperedens</taxon>
    </lineage>
</organism>
<sequence>MKEPIERVTIAPCMGIGQTVAGVTRLAAYIVNEELLPDQTILLCIPALISGVIEDIDMAEVYPTIVIDGCNEKCGSHICHFCGIKPAARVYVPEIIHETRLSPGHTRQELEESGKELARVVAERVAIIAKGILDDPDYNFKVQKVNMHGLTHDPEIEKTLDYDCYDGFYKPKSMPEINLKDGEKYVAKVLCR</sequence>
<proteinExistence type="predicted"/>
<evidence type="ECO:0000313" key="1">
    <source>
        <dbReference type="EMBL" id="SNQ61933.1"/>
    </source>
</evidence>
<keyword evidence="2" id="KW-1185">Reference proteome</keyword>
<evidence type="ECO:0000313" key="2">
    <source>
        <dbReference type="Proteomes" id="UP000218615"/>
    </source>
</evidence>
<protein>
    <recommendedName>
        <fullName evidence="3">DGC domain protein</fullName>
    </recommendedName>
</protein>